<proteinExistence type="predicted"/>
<sequence length="319" mass="37378">MVRYIECYPEYQKFEKFIKLLLRIINLSIIPKNYLRGYEKFIIPIFEIYALTSGVFTMLFYEQDLMIFIVRVLCTVGLLYLLIKSLSVLANTDQLNVLFLFIQEAHQVYQVDYVTDSAKIYLKRSLGIIKIIIGIMFPAYFVAGIGVISYSVYVDSMVLAVPGVLHIPKADLFYHHMHQFFVMQLSVIILMVPETVLISIGFYFIAILNIFKDILRYIDNVDPMNKREFLFQIHKFHCNILDKFCIFSEVFYYTFSIQIAMSTVCILFIFFILQTDGGFIFFPLLLAVFIQFGTICIFRRAHLFENGKTFNRIVPHKLV</sequence>
<organism evidence="1 2">
    <name type="scientific">Phlebotomus papatasi</name>
    <name type="common">Sandfly</name>
    <dbReference type="NCBI Taxonomy" id="29031"/>
    <lineage>
        <taxon>Eukaryota</taxon>
        <taxon>Metazoa</taxon>
        <taxon>Ecdysozoa</taxon>
        <taxon>Arthropoda</taxon>
        <taxon>Hexapoda</taxon>
        <taxon>Insecta</taxon>
        <taxon>Pterygota</taxon>
        <taxon>Neoptera</taxon>
        <taxon>Endopterygota</taxon>
        <taxon>Diptera</taxon>
        <taxon>Nematocera</taxon>
        <taxon>Psychodoidea</taxon>
        <taxon>Psychodidae</taxon>
        <taxon>Phlebotomus</taxon>
        <taxon>Phlebotomus</taxon>
    </lineage>
</organism>
<evidence type="ECO:0000313" key="1">
    <source>
        <dbReference type="EnsemblMetazoa" id="PPAI013283-PA"/>
    </source>
</evidence>
<accession>A0A3F2ZEN4</accession>
<dbReference type="EnsemblMetazoa" id="PPAI013283-RA">
    <property type="protein sequence ID" value="PPAI013283-PA"/>
    <property type="gene ID" value="PPAI013283"/>
</dbReference>
<dbReference type="EMBL" id="AJVK01062403">
    <property type="status" value="NOT_ANNOTATED_CDS"/>
    <property type="molecule type" value="Genomic_DNA"/>
</dbReference>
<protein>
    <submittedName>
        <fullName evidence="1">Uncharacterized protein</fullName>
    </submittedName>
</protein>
<evidence type="ECO:0000313" key="2">
    <source>
        <dbReference type="Proteomes" id="UP000092462"/>
    </source>
</evidence>
<keyword evidence="2" id="KW-1185">Reference proteome</keyword>
<dbReference type="Proteomes" id="UP000092462">
    <property type="component" value="Unassembled WGS sequence"/>
</dbReference>
<dbReference type="AlphaFoldDB" id="A0A3F2ZEN4"/>
<name>A0A3F2ZEN4_PHLPP</name>
<dbReference type="VEuPathDB" id="VectorBase:PPAI013283"/>
<reference evidence="1" key="1">
    <citation type="submission" date="2022-08" db="UniProtKB">
        <authorList>
            <consortium name="EnsemblMetazoa"/>
        </authorList>
    </citation>
    <scope>IDENTIFICATION</scope>
    <source>
        <strain evidence="1">Israel</strain>
    </source>
</reference>